<dbReference type="PANTHER" id="PTHR16983">
    <property type="entry name" value="UPAR/LY6 DOMAIN-CONTAINING PROTEIN"/>
    <property type="match status" value="1"/>
</dbReference>
<evidence type="ECO:0000313" key="4">
    <source>
        <dbReference type="EMBL" id="KAI9553003.1"/>
    </source>
</evidence>
<proteinExistence type="predicted"/>
<evidence type="ECO:0000256" key="3">
    <source>
        <dbReference type="SAM" id="SignalP"/>
    </source>
</evidence>
<dbReference type="InterPro" id="IPR051110">
    <property type="entry name" value="Ly-6/neurotoxin-like_GPI-ap"/>
</dbReference>
<keyword evidence="1 3" id="KW-0732">Signal</keyword>
<feature type="region of interest" description="Disordered" evidence="2">
    <location>
        <begin position="98"/>
        <end position="119"/>
    </location>
</feature>
<comment type="caution">
    <text evidence="4">The sequence shown here is derived from an EMBL/GenBank/DDBJ whole genome shotgun (WGS) entry which is preliminary data.</text>
</comment>
<keyword evidence="5" id="KW-1185">Reference proteome</keyword>
<feature type="compositionally biased region" description="Low complexity" evidence="2">
    <location>
        <begin position="102"/>
        <end position="119"/>
    </location>
</feature>
<dbReference type="AlphaFoldDB" id="A0AAD5PPH4"/>
<gene>
    <name evidence="4" type="ORF">GHT06_020890</name>
</gene>
<evidence type="ECO:0000256" key="2">
    <source>
        <dbReference type="SAM" id="MobiDB-lite"/>
    </source>
</evidence>
<reference evidence="4 5" key="1">
    <citation type="submission" date="2022-05" db="EMBL/GenBank/DDBJ databases">
        <title>A multi-omics perspective on studying reproductive biology in Daphnia sinensis.</title>
        <authorList>
            <person name="Jia J."/>
        </authorList>
    </citation>
    <scope>NUCLEOTIDE SEQUENCE [LARGE SCALE GENOMIC DNA]</scope>
    <source>
        <strain evidence="4 5">WSL</strain>
    </source>
</reference>
<evidence type="ECO:0000313" key="5">
    <source>
        <dbReference type="Proteomes" id="UP000820818"/>
    </source>
</evidence>
<sequence>MKEFLFFALLILFFNSYSDARRSGGSGRIRYPTRIRYTPTTTSYYRNRVFKCYSCDDSNDSHLCAINPKVYAKAVICPKGHLCSVIRKETTVVNFTKSDGVKSSGTKTAGQSSTSTSSNSQVSIWRGCKSPISEKVTHNLSDYTIHKHFCAKDLCNYGDGLLRCYECNGEGINDKCMVDPSAVAKQVTCGPNEACYVGRSTIDEDFEVPSYGGQWVSRGCIVSDVVGLMKYRSNDSVNVFCRIGDFCNRMDALKIAVDSTPELRSSLTNLGLTFLLTLLLCF</sequence>
<protein>
    <submittedName>
        <fullName evidence="4">Uncharacterized protein</fullName>
    </submittedName>
</protein>
<evidence type="ECO:0000256" key="1">
    <source>
        <dbReference type="ARBA" id="ARBA00022729"/>
    </source>
</evidence>
<name>A0AAD5PPH4_9CRUS</name>
<dbReference type="PANTHER" id="PTHR16983:SF10">
    <property type="entry name" value="PROTEIN QUIVER"/>
    <property type="match status" value="1"/>
</dbReference>
<feature type="chain" id="PRO_5042021926" evidence="3">
    <location>
        <begin position="21"/>
        <end position="282"/>
    </location>
</feature>
<feature type="signal peptide" evidence="3">
    <location>
        <begin position="1"/>
        <end position="20"/>
    </location>
</feature>
<accession>A0AAD5PPH4</accession>
<organism evidence="4 5">
    <name type="scientific">Daphnia sinensis</name>
    <dbReference type="NCBI Taxonomy" id="1820382"/>
    <lineage>
        <taxon>Eukaryota</taxon>
        <taxon>Metazoa</taxon>
        <taxon>Ecdysozoa</taxon>
        <taxon>Arthropoda</taxon>
        <taxon>Crustacea</taxon>
        <taxon>Branchiopoda</taxon>
        <taxon>Diplostraca</taxon>
        <taxon>Cladocera</taxon>
        <taxon>Anomopoda</taxon>
        <taxon>Daphniidae</taxon>
        <taxon>Daphnia</taxon>
        <taxon>Daphnia similis group</taxon>
    </lineage>
</organism>
<dbReference type="Proteomes" id="UP000820818">
    <property type="component" value="Linkage Group LG9"/>
</dbReference>
<dbReference type="EMBL" id="WJBH02000009">
    <property type="protein sequence ID" value="KAI9553003.1"/>
    <property type="molecule type" value="Genomic_DNA"/>
</dbReference>